<reference evidence="3" key="2">
    <citation type="submission" date="2020-09" db="EMBL/GenBank/DDBJ databases">
        <authorList>
            <person name="Sun Q."/>
            <person name="Ohkuma M."/>
        </authorList>
    </citation>
    <scope>NUCLEOTIDE SEQUENCE</scope>
    <source>
        <strain evidence="3">JCM 4956</strain>
    </source>
</reference>
<gene>
    <name evidence="3" type="ORF">GCM10010515_56450</name>
</gene>
<proteinExistence type="predicted"/>
<reference evidence="3" key="1">
    <citation type="journal article" date="2014" name="Int. J. Syst. Evol. Microbiol.">
        <title>Complete genome sequence of Corynebacterium casei LMG S-19264T (=DSM 44701T), isolated from a smear-ripened cheese.</title>
        <authorList>
            <consortium name="US DOE Joint Genome Institute (JGI-PGF)"/>
            <person name="Walter F."/>
            <person name="Albersmeier A."/>
            <person name="Kalinowski J."/>
            <person name="Ruckert C."/>
        </authorList>
    </citation>
    <scope>NUCLEOTIDE SEQUENCE</scope>
    <source>
        <strain evidence="3">JCM 4956</strain>
    </source>
</reference>
<dbReference type="InterPro" id="IPR000073">
    <property type="entry name" value="AB_hydrolase_1"/>
</dbReference>
<comment type="caution">
    <text evidence="3">The sequence shown here is derived from an EMBL/GenBank/DDBJ whole genome shotgun (WGS) entry which is preliminary data.</text>
</comment>
<evidence type="ECO:0000259" key="2">
    <source>
        <dbReference type="Pfam" id="PF12697"/>
    </source>
</evidence>
<dbReference type="Pfam" id="PF12697">
    <property type="entry name" value="Abhydrolase_6"/>
    <property type="match status" value="1"/>
</dbReference>
<dbReference type="InterPro" id="IPR029058">
    <property type="entry name" value="AB_hydrolase_fold"/>
</dbReference>
<keyword evidence="3" id="KW-0378">Hydrolase</keyword>
<evidence type="ECO:0000256" key="1">
    <source>
        <dbReference type="SAM" id="SignalP"/>
    </source>
</evidence>
<dbReference type="EMBL" id="BMWD01000023">
    <property type="protein sequence ID" value="GGX81533.1"/>
    <property type="molecule type" value="Genomic_DNA"/>
</dbReference>
<evidence type="ECO:0000313" key="3">
    <source>
        <dbReference type="EMBL" id="GGX81533.1"/>
    </source>
</evidence>
<dbReference type="PANTHER" id="PTHR37017:SF11">
    <property type="entry name" value="ESTERASE_LIPASE_THIOESTERASE DOMAIN-CONTAINING PROTEIN"/>
    <property type="match status" value="1"/>
</dbReference>
<name>A0A918NMQ9_9ACTN</name>
<keyword evidence="4" id="KW-1185">Reference proteome</keyword>
<dbReference type="InterPro" id="IPR052897">
    <property type="entry name" value="Sec-Metab_Biosynth_Hydrolase"/>
</dbReference>
<feature type="signal peptide" evidence="1">
    <location>
        <begin position="1"/>
        <end position="30"/>
    </location>
</feature>
<protein>
    <submittedName>
        <fullName evidence="3">Alpha/beta hydrolase</fullName>
    </submittedName>
</protein>
<evidence type="ECO:0000313" key="4">
    <source>
        <dbReference type="Proteomes" id="UP000645555"/>
    </source>
</evidence>
<feature type="domain" description="AB hydrolase-1" evidence="2">
    <location>
        <begin position="49"/>
        <end position="269"/>
    </location>
</feature>
<dbReference type="RefSeq" id="WP_190038398.1">
    <property type="nucleotide sequence ID" value="NZ_BMWD01000023.1"/>
</dbReference>
<dbReference type="Gene3D" id="3.40.50.1820">
    <property type="entry name" value="alpha/beta hydrolase"/>
    <property type="match status" value="1"/>
</dbReference>
<dbReference type="Proteomes" id="UP000645555">
    <property type="component" value="Unassembled WGS sequence"/>
</dbReference>
<keyword evidence="1" id="KW-0732">Signal</keyword>
<dbReference type="SUPFAM" id="SSF53474">
    <property type="entry name" value="alpha/beta-Hydrolases"/>
    <property type="match status" value="1"/>
</dbReference>
<organism evidence="3 4">
    <name type="scientific">Streptomyces fructofermentans</name>
    <dbReference type="NCBI Taxonomy" id="152141"/>
    <lineage>
        <taxon>Bacteria</taxon>
        <taxon>Bacillati</taxon>
        <taxon>Actinomycetota</taxon>
        <taxon>Actinomycetes</taxon>
        <taxon>Kitasatosporales</taxon>
        <taxon>Streptomycetaceae</taxon>
        <taxon>Streptomyces</taxon>
    </lineage>
</organism>
<accession>A0A918NMQ9</accession>
<feature type="chain" id="PRO_5038800540" evidence="1">
    <location>
        <begin position="31"/>
        <end position="280"/>
    </location>
</feature>
<dbReference type="GO" id="GO:0016787">
    <property type="term" value="F:hydrolase activity"/>
    <property type="evidence" value="ECO:0007669"/>
    <property type="project" value="UniProtKB-KW"/>
</dbReference>
<sequence>MNLPSLTRRTRTSLTVLAGAGIAAALTATAIAPAAAHKDTAAQRPKPTVVLVHGAFADSTSWNGVIDELRHDGYPVVAVANPLRSLSGDSAYLKDVLAGIDGPVVLAGHSYGGSVISNAATGNKNVKALVYLAAFLPEKGESAVDLSGKFPGSTLGDALRPVPFTNPDGSQGTDLYIQNDKFRHQFAADVSRDRSGLMAVTQRPVTNAALAEGAAEPAWKTIPSWVLIATQDLNIPPKAQQFMAQRAGAHTTKVRASHAVSVSQPGKVTDVIEDAAHSVR</sequence>
<dbReference type="PANTHER" id="PTHR37017">
    <property type="entry name" value="AB HYDROLASE-1 DOMAIN-CONTAINING PROTEIN-RELATED"/>
    <property type="match status" value="1"/>
</dbReference>
<dbReference type="AlphaFoldDB" id="A0A918NMQ9"/>